<feature type="domain" description="NAD(P)-binding" evidence="1">
    <location>
        <begin position="36"/>
        <end position="92"/>
    </location>
</feature>
<dbReference type="EMBL" id="JADBEK010000001">
    <property type="protein sequence ID" value="MBE1584534.1"/>
    <property type="molecule type" value="Genomic_DNA"/>
</dbReference>
<evidence type="ECO:0000259" key="1">
    <source>
        <dbReference type="Pfam" id="PF13460"/>
    </source>
</evidence>
<dbReference type="Pfam" id="PF13460">
    <property type="entry name" value="NAD_binding_10"/>
    <property type="match status" value="1"/>
</dbReference>
<proteinExistence type="predicted"/>
<evidence type="ECO:0000313" key="3">
    <source>
        <dbReference type="Proteomes" id="UP000633509"/>
    </source>
</evidence>
<dbReference type="SUPFAM" id="SSF51735">
    <property type="entry name" value="NAD(P)-binding Rossmann-fold domains"/>
    <property type="match status" value="1"/>
</dbReference>
<comment type="caution">
    <text evidence="2">The sequence shown here is derived from an EMBL/GenBank/DDBJ whole genome shotgun (WGS) entry which is preliminary data.</text>
</comment>
<dbReference type="PANTHER" id="PTHR15020:SF50">
    <property type="entry name" value="UPF0659 PROTEIN YMR090W"/>
    <property type="match status" value="1"/>
</dbReference>
<dbReference type="Gene3D" id="3.40.50.720">
    <property type="entry name" value="NAD(P)-binding Rossmann-like Domain"/>
    <property type="match status" value="1"/>
</dbReference>
<accession>A0ABR9LV56</accession>
<name>A0ABR9LV56_9ACTN</name>
<sequence>MRREEQQDVLAAEGIDAVVGDLALMSSMDLASALTDAEVVVARSGLDWLILRPSPLTDDPGTGVVSLGPAELHGQIPRADVAETLAALIHEPRIGRQILELNTGDTPIPEAVRRNIR</sequence>
<organism evidence="2 3">
    <name type="scientific">Nonomuraea angiospora</name>
    <dbReference type="NCBI Taxonomy" id="46172"/>
    <lineage>
        <taxon>Bacteria</taxon>
        <taxon>Bacillati</taxon>
        <taxon>Actinomycetota</taxon>
        <taxon>Actinomycetes</taxon>
        <taxon>Streptosporangiales</taxon>
        <taxon>Streptosporangiaceae</taxon>
        <taxon>Nonomuraea</taxon>
    </lineage>
</organism>
<dbReference type="InterPro" id="IPR016040">
    <property type="entry name" value="NAD(P)-bd_dom"/>
</dbReference>
<dbReference type="InterPro" id="IPR036291">
    <property type="entry name" value="NAD(P)-bd_dom_sf"/>
</dbReference>
<dbReference type="PANTHER" id="PTHR15020">
    <property type="entry name" value="FLAVIN REDUCTASE-RELATED"/>
    <property type="match status" value="1"/>
</dbReference>
<evidence type="ECO:0000313" key="2">
    <source>
        <dbReference type="EMBL" id="MBE1584534.1"/>
    </source>
</evidence>
<dbReference type="Proteomes" id="UP000633509">
    <property type="component" value="Unassembled WGS sequence"/>
</dbReference>
<protein>
    <submittedName>
        <fullName evidence="2">Uncharacterized protein YbjT (DUF2867 family)</fullName>
    </submittedName>
</protein>
<reference evidence="2 3" key="1">
    <citation type="submission" date="2020-10" db="EMBL/GenBank/DDBJ databases">
        <title>Sequencing the genomes of 1000 actinobacteria strains.</title>
        <authorList>
            <person name="Klenk H.-P."/>
        </authorList>
    </citation>
    <scope>NUCLEOTIDE SEQUENCE [LARGE SCALE GENOMIC DNA]</scope>
    <source>
        <strain evidence="2 3">DSM 43173</strain>
    </source>
</reference>
<gene>
    <name evidence="2" type="ORF">H4W80_002792</name>
</gene>
<keyword evidence="3" id="KW-1185">Reference proteome</keyword>